<dbReference type="KEGG" id="alti:ALE3EI_0204"/>
<dbReference type="Proteomes" id="UP000515514">
    <property type="component" value="Chromosome"/>
</dbReference>
<proteinExistence type="predicted"/>
<evidence type="ECO:0000313" key="2">
    <source>
        <dbReference type="Proteomes" id="UP000515514"/>
    </source>
</evidence>
<dbReference type="InterPro" id="IPR011042">
    <property type="entry name" value="6-blade_b-propeller_TolB-like"/>
</dbReference>
<dbReference type="Pfam" id="PF13620">
    <property type="entry name" value="CarboxypepD_reg"/>
    <property type="match status" value="1"/>
</dbReference>
<dbReference type="AlphaFoldDB" id="A0A7G8PR28"/>
<dbReference type="Gene3D" id="2.120.10.60">
    <property type="entry name" value="Tricorn protease N-terminal domain"/>
    <property type="match status" value="1"/>
</dbReference>
<dbReference type="InterPro" id="IPR013783">
    <property type="entry name" value="Ig-like_fold"/>
</dbReference>
<dbReference type="Gene3D" id="2.60.40.1120">
    <property type="entry name" value="Carboxypeptidase-like, regulatory domain"/>
    <property type="match status" value="1"/>
</dbReference>
<organism evidence="1 2">
    <name type="scientific">Constantimarinum furrinae</name>
    <dbReference type="NCBI Taxonomy" id="2562285"/>
    <lineage>
        <taxon>Bacteria</taxon>
        <taxon>Pseudomonadati</taxon>
        <taxon>Bacteroidota</taxon>
        <taxon>Flavobacteriia</taxon>
        <taxon>Flavobacteriales</taxon>
        <taxon>Flavobacteriaceae</taxon>
        <taxon>Altibacter/Constantimarinum group</taxon>
        <taxon>Constantimarinum</taxon>
    </lineage>
</organism>
<dbReference type="EMBL" id="CP052909">
    <property type="protein sequence ID" value="QNJ96794.1"/>
    <property type="molecule type" value="Genomic_DNA"/>
</dbReference>
<protein>
    <recommendedName>
        <fullName evidence="3">Fibronectin type-III domain-containing protein</fullName>
    </recommendedName>
</protein>
<name>A0A7G8PR28_9FLAO</name>
<evidence type="ECO:0000313" key="1">
    <source>
        <dbReference type="EMBL" id="QNJ96794.1"/>
    </source>
</evidence>
<dbReference type="SUPFAM" id="SSF82171">
    <property type="entry name" value="DPP6 N-terminal domain-like"/>
    <property type="match status" value="1"/>
</dbReference>
<dbReference type="GO" id="GO:0030246">
    <property type="term" value="F:carbohydrate binding"/>
    <property type="evidence" value="ECO:0007669"/>
    <property type="project" value="InterPro"/>
</dbReference>
<sequence length="498" mass="55338">MRRVTKIFYISVGMLLILFTSCNEDRIGEFDFGTIQGTVVASGTNTPLENVRISTQPISSTVFTDSNGKFTIENVPVGDFAVEARVEGYITDFEPTTVQANRTVQVVFELEVSTANNRPPTAPQLIAPGENEVLQSIEAVFEWSATDPEEDPLTYSLELRNDQNNDVLLFEDIEDTTFTYSPLMLGAQYFWQVSVSDGINDPVLSPVGTFEVIGAPGDNRFLFVRNIDGNNVIFSADEDGTEFQLTSQEMNSYRPRRNITANRIAFFQSDGASTDIYTMDRDGSNITRITSTVKPNGFNLNEINFSWPLNSDYIYFPNFDKLYRIKTNGLGIEMVYQTVDGSFISEVSVSDTDNLIALKTNDINGYNVNVFTIDFSGTVIDTILTGVPGGVSGLSLSVTNQSVVYSYDVSGYEAPSYRRLDSRIFLYDIPSGTTTDISDNKPNGTSDLDPIFSPNEAFVVFMNTSNDGISQKDVYTLEINVADTRELMFSNAFMPDWE</sequence>
<dbReference type="Gene3D" id="2.120.10.30">
    <property type="entry name" value="TolB, C-terminal domain"/>
    <property type="match status" value="1"/>
</dbReference>
<reference evidence="1 2" key="1">
    <citation type="submission" date="2020-04" db="EMBL/GenBank/DDBJ databases">
        <title>Genome sequence of Altibacter aquimarinus strain ALE3EI.</title>
        <authorList>
            <person name="Oh H.-M."/>
            <person name="Jang D."/>
        </authorList>
    </citation>
    <scope>NUCLEOTIDE SEQUENCE [LARGE SCALE GENOMIC DNA]</scope>
    <source>
        <strain evidence="1 2">ALE3EI</strain>
    </source>
</reference>
<dbReference type="InterPro" id="IPR013784">
    <property type="entry name" value="Carb-bd-like_fold"/>
</dbReference>
<gene>
    <name evidence="1" type="ORF">ALE3EI_0204</name>
</gene>
<dbReference type="PROSITE" id="PS51257">
    <property type="entry name" value="PROKAR_LIPOPROTEIN"/>
    <property type="match status" value="1"/>
</dbReference>
<dbReference type="Gene3D" id="2.60.40.10">
    <property type="entry name" value="Immunoglobulins"/>
    <property type="match status" value="1"/>
</dbReference>
<keyword evidence="2" id="KW-1185">Reference proteome</keyword>
<accession>A0A7G8PR28</accession>
<dbReference type="SUPFAM" id="SSF49452">
    <property type="entry name" value="Starch-binding domain-like"/>
    <property type="match status" value="1"/>
</dbReference>
<evidence type="ECO:0008006" key="3">
    <source>
        <dbReference type="Google" id="ProtNLM"/>
    </source>
</evidence>